<accession>A0ABD3NGK7</accession>
<name>A0ABD3NGK7_9STRA</name>
<dbReference type="EMBL" id="JALLPJ020001168">
    <property type="protein sequence ID" value="KAL3775069.1"/>
    <property type="molecule type" value="Genomic_DNA"/>
</dbReference>
<keyword evidence="2" id="KW-1185">Reference proteome</keyword>
<protein>
    <submittedName>
        <fullName evidence="1">Uncharacterized protein</fullName>
    </submittedName>
</protein>
<dbReference type="Proteomes" id="UP001530400">
    <property type="component" value="Unassembled WGS sequence"/>
</dbReference>
<sequence>MAEVTRMQEENLAQWIQDRSKFGVIGNLDNTTMQGLLLLCLPIRRANAEESFSSASCPVFWEGVNSSVGNHFDGLKRNEFDSSDVDVLASIVQLSFRLRNSKL</sequence>
<gene>
    <name evidence="1" type="ORF">ACHAWO_010878</name>
</gene>
<organism evidence="1 2">
    <name type="scientific">Cyclotella atomus</name>
    <dbReference type="NCBI Taxonomy" id="382360"/>
    <lineage>
        <taxon>Eukaryota</taxon>
        <taxon>Sar</taxon>
        <taxon>Stramenopiles</taxon>
        <taxon>Ochrophyta</taxon>
        <taxon>Bacillariophyta</taxon>
        <taxon>Coscinodiscophyceae</taxon>
        <taxon>Thalassiosirophycidae</taxon>
        <taxon>Stephanodiscales</taxon>
        <taxon>Stephanodiscaceae</taxon>
        <taxon>Cyclotella</taxon>
    </lineage>
</organism>
<evidence type="ECO:0000313" key="2">
    <source>
        <dbReference type="Proteomes" id="UP001530400"/>
    </source>
</evidence>
<proteinExistence type="predicted"/>
<evidence type="ECO:0000313" key="1">
    <source>
        <dbReference type="EMBL" id="KAL3775069.1"/>
    </source>
</evidence>
<comment type="caution">
    <text evidence="1">The sequence shown here is derived from an EMBL/GenBank/DDBJ whole genome shotgun (WGS) entry which is preliminary data.</text>
</comment>
<dbReference type="AlphaFoldDB" id="A0ABD3NGK7"/>
<reference evidence="1 2" key="1">
    <citation type="submission" date="2024-10" db="EMBL/GenBank/DDBJ databases">
        <title>Updated reference genomes for cyclostephanoid diatoms.</title>
        <authorList>
            <person name="Roberts W.R."/>
            <person name="Alverson A.J."/>
        </authorList>
    </citation>
    <scope>NUCLEOTIDE SEQUENCE [LARGE SCALE GENOMIC DNA]</scope>
    <source>
        <strain evidence="1 2">AJA010-31</strain>
    </source>
</reference>